<comment type="caution">
    <text evidence="1">The sequence shown here is derived from an EMBL/GenBank/DDBJ whole genome shotgun (WGS) entry which is preliminary data.</text>
</comment>
<protein>
    <submittedName>
        <fullName evidence="1">Uncharacterized protein</fullName>
    </submittedName>
</protein>
<dbReference type="AlphaFoldDB" id="A0A2M7AX94"/>
<sequence>MKTHYKKNILLTLGVLAVVSLIIPMFVSAKNSTSLATVTPNINAKNKKANTVNATTTADKIICDRLISFSANVEPKITGLKTKLKEKRDEITNKIETGREERDDKLSTKREQWDANRQEQFAKLLEHAATDSQKQAVAKFKNAVEAAILARRQAIDTAIKTFRDGVKKAISERKTATDNAVKTFNDTVATAKTKAQDDCANGVDPKTVRLNYQQALKAARDKFQSDKKDIEKLHGSIEPLITAKKLATEKAIADFETAVEKARTDLKAAFPTE</sequence>
<name>A0A2M7AX94_9BACT</name>
<accession>A0A2M7AX94</accession>
<reference evidence="2" key="1">
    <citation type="submission" date="2017-09" db="EMBL/GenBank/DDBJ databases">
        <title>Depth-based differentiation of microbial function through sediment-hosted aquifers and enrichment of novel symbionts in the deep terrestrial subsurface.</title>
        <authorList>
            <person name="Probst A.J."/>
            <person name="Ladd B."/>
            <person name="Jarett J.K."/>
            <person name="Geller-Mcgrath D.E."/>
            <person name="Sieber C.M.K."/>
            <person name="Emerson J.B."/>
            <person name="Anantharaman K."/>
            <person name="Thomas B.C."/>
            <person name="Malmstrom R."/>
            <person name="Stieglmeier M."/>
            <person name="Klingl A."/>
            <person name="Woyke T."/>
            <person name="Ryan C.M."/>
            <person name="Banfield J.F."/>
        </authorList>
    </citation>
    <scope>NUCLEOTIDE SEQUENCE [LARGE SCALE GENOMIC DNA]</scope>
</reference>
<dbReference type="Proteomes" id="UP000228775">
    <property type="component" value="Unassembled WGS sequence"/>
</dbReference>
<organism evidence="1 2">
    <name type="scientific">Candidatus Portnoybacteria bacterium CG06_land_8_20_14_3_00_39_12</name>
    <dbReference type="NCBI Taxonomy" id="1974809"/>
    <lineage>
        <taxon>Bacteria</taxon>
        <taxon>Candidatus Portnoyibacteriota</taxon>
    </lineage>
</organism>
<gene>
    <name evidence="1" type="ORF">COS76_01775</name>
</gene>
<evidence type="ECO:0000313" key="1">
    <source>
        <dbReference type="EMBL" id="PIU75254.1"/>
    </source>
</evidence>
<evidence type="ECO:0000313" key="2">
    <source>
        <dbReference type="Proteomes" id="UP000228775"/>
    </source>
</evidence>
<proteinExistence type="predicted"/>
<dbReference type="EMBL" id="PEVY01000038">
    <property type="protein sequence ID" value="PIU75254.1"/>
    <property type="molecule type" value="Genomic_DNA"/>
</dbReference>